<sequence>MVLDFISPVFDDGEATACLQHEEICNEARKWLNAIIFYVIGDSPTIKCLNVYMERNWPFVTHPEIFYHEEGYFVIRFKTMAEKTKVLASGTYTLANKPIIVKPWTHDFDFQKEVLTEIPLWLKLPNLPLSCWGSNSLSRIGSVIGKPIMADECTTVQSRISYARLLVKVDVTKPKLDAVKVVEPNGRTFMQTIVFDWYPVFCKTCQKIGHDCTALPRTKKNIRGVKYKQVLTPKETAQPSVVEPVQHVPVVPVTETRDSWTTVVGRSAAKIGNALASSQAAPVSVNNVYDSLFSDPIVERSTSSTGGGSLLLGET</sequence>
<dbReference type="Pfam" id="PF14111">
    <property type="entry name" value="DUF4283"/>
    <property type="match status" value="1"/>
</dbReference>
<protein>
    <recommendedName>
        <fullName evidence="1">DUF4283 domain-containing protein</fullName>
    </recommendedName>
</protein>
<reference evidence="3" key="2">
    <citation type="submission" date="2025-08" db="UniProtKB">
        <authorList>
            <consortium name="RefSeq"/>
        </authorList>
    </citation>
    <scope>IDENTIFICATION</scope>
    <source>
        <tissue evidence="3">Leaf</tissue>
    </source>
</reference>
<evidence type="ECO:0000259" key="1">
    <source>
        <dbReference type="Pfam" id="PF14111"/>
    </source>
</evidence>
<dbReference type="PANTHER" id="PTHR33233">
    <property type="entry name" value="ENDONUCLEASE/EXONUCLEASE/PHOSPHATASE"/>
    <property type="match status" value="1"/>
</dbReference>
<dbReference type="OrthoDB" id="1427152at2759"/>
<dbReference type="AlphaFoldDB" id="A0A9R0HRE7"/>
<accession>A0A9R0HRE7</accession>
<proteinExistence type="predicted"/>
<dbReference type="GeneID" id="110775224"/>
<dbReference type="InterPro" id="IPR025558">
    <property type="entry name" value="DUF4283"/>
</dbReference>
<organism evidence="2 3">
    <name type="scientific">Spinacia oleracea</name>
    <name type="common">Spinach</name>
    <dbReference type="NCBI Taxonomy" id="3562"/>
    <lineage>
        <taxon>Eukaryota</taxon>
        <taxon>Viridiplantae</taxon>
        <taxon>Streptophyta</taxon>
        <taxon>Embryophyta</taxon>
        <taxon>Tracheophyta</taxon>
        <taxon>Spermatophyta</taxon>
        <taxon>Magnoliopsida</taxon>
        <taxon>eudicotyledons</taxon>
        <taxon>Gunneridae</taxon>
        <taxon>Pentapetalae</taxon>
        <taxon>Caryophyllales</taxon>
        <taxon>Chenopodiaceae</taxon>
        <taxon>Chenopodioideae</taxon>
        <taxon>Anserineae</taxon>
        <taxon>Spinacia</taxon>
    </lineage>
</organism>
<gene>
    <name evidence="3" type="primary">LOC110775224</name>
</gene>
<dbReference type="RefSeq" id="XP_021835514.1">
    <property type="nucleotide sequence ID" value="XM_021979822.1"/>
</dbReference>
<evidence type="ECO:0000313" key="2">
    <source>
        <dbReference type="Proteomes" id="UP000813463"/>
    </source>
</evidence>
<dbReference type="Proteomes" id="UP000813463">
    <property type="component" value="Chromosome 1"/>
</dbReference>
<name>A0A9R0HRE7_SPIOL</name>
<feature type="domain" description="DUF4283" evidence="1">
    <location>
        <begin position="29"/>
        <end position="111"/>
    </location>
</feature>
<evidence type="ECO:0000313" key="3">
    <source>
        <dbReference type="RefSeq" id="XP_021835514.1"/>
    </source>
</evidence>
<reference evidence="2" key="1">
    <citation type="journal article" date="2021" name="Nat. Commun.">
        <title>Genomic analyses provide insights into spinach domestication and the genetic basis of agronomic traits.</title>
        <authorList>
            <person name="Cai X."/>
            <person name="Sun X."/>
            <person name="Xu C."/>
            <person name="Sun H."/>
            <person name="Wang X."/>
            <person name="Ge C."/>
            <person name="Zhang Z."/>
            <person name="Wang Q."/>
            <person name="Fei Z."/>
            <person name="Jiao C."/>
            <person name="Wang Q."/>
        </authorList>
    </citation>
    <scope>NUCLEOTIDE SEQUENCE [LARGE SCALE GENOMIC DNA]</scope>
    <source>
        <strain evidence="2">cv. Varoflay</strain>
    </source>
</reference>
<dbReference type="KEGG" id="soe:110775224"/>
<dbReference type="PANTHER" id="PTHR33233:SF17">
    <property type="entry name" value="DUF4283 DOMAIN-CONTAINING PROTEIN"/>
    <property type="match status" value="1"/>
</dbReference>
<keyword evidence="2" id="KW-1185">Reference proteome</keyword>